<name>A0ABU1NYT4_9BACL</name>
<dbReference type="EMBL" id="JAVDSB010000007">
    <property type="protein sequence ID" value="MDR6552658.1"/>
    <property type="molecule type" value="Genomic_DNA"/>
</dbReference>
<comment type="caution">
    <text evidence="1">The sequence shown here is derived from an EMBL/GenBank/DDBJ whole genome shotgun (WGS) entry which is preliminary data.</text>
</comment>
<reference evidence="1 2" key="1">
    <citation type="submission" date="2023-07" db="EMBL/GenBank/DDBJ databases">
        <title>Sorghum-associated microbial communities from plants grown in Nebraska, USA.</title>
        <authorList>
            <person name="Schachtman D."/>
        </authorList>
    </citation>
    <scope>NUCLEOTIDE SEQUENCE [LARGE SCALE GENOMIC DNA]</scope>
    <source>
        <strain evidence="1 2">CC258</strain>
    </source>
</reference>
<keyword evidence="2" id="KW-1185">Reference proteome</keyword>
<dbReference type="PROSITE" id="PS51257">
    <property type="entry name" value="PROKAR_LIPOPROTEIN"/>
    <property type="match status" value="1"/>
</dbReference>
<sequence>MRLAIIIRKLKSTSFIFMISLLALWIASCTGVESKPSVRASEITLTPVDLFKGEGAKFRPFLGAWSGAFKLSYKGMNPHATLDIDLWQNGQKVKTIGSIGDMFYSSEARNRDALEVIISMDKVTIDAQAAMSTIKVGTRRDSGTNTYVFTVPWDGKLTGTGLILESRDPRTLRTNEPAHVWGMHATSTNEIRTLDFTPEALSRIEWAIIFTLRFDESEKKLN</sequence>
<organism evidence="1 2">
    <name type="scientific">Paenibacillus qinlingensis</name>
    <dbReference type="NCBI Taxonomy" id="1837343"/>
    <lineage>
        <taxon>Bacteria</taxon>
        <taxon>Bacillati</taxon>
        <taxon>Bacillota</taxon>
        <taxon>Bacilli</taxon>
        <taxon>Bacillales</taxon>
        <taxon>Paenibacillaceae</taxon>
        <taxon>Paenibacillus</taxon>
    </lineage>
</organism>
<accession>A0ABU1NYT4</accession>
<protein>
    <submittedName>
        <fullName evidence="1">Uncharacterized protein</fullName>
    </submittedName>
</protein>
<dbReference type="Proteomes" id="UP001267290">
    <property type="component" value="Unassembled WGS sequence"/>
</dbReference>
<evidence type="ECO:0000313" key="1">
    <source>
        <dbReference type="EMBL" id="MDR6552658.1"/>
    </source>
</evidence>
<proteinExistence type="predicted"/>
<gene>
    <name evidence="1" type="ORF">J2736_003865</name>
</gene>
<evidence type="ECO:0000313" key="2">
    <source>
        <dbReference type="Proteomes" id="UP001267290"/>
    </source>
</evidence>